<comment type="caution">
    <text evidence="1">The sequence shown here is derived from an EMBL/GenBank/DDBJ whole genome shotgun (WGS) entry which is preliminary data.</text>
</comment>
<keyword evidence="2" id="KW-1185">Reference proteome</keyword>
<dbReference type="AlphaFoldDB" id="A0A367XSV5"/>
<dbReference type="EMBL" id="QLNQ01000029">
    <property type="protein sequence ID" value="RCK56320.1"/>
    <property type="molecule type" value="Genomic_DNA"/>
</dbReference>
<protein>
    <submittedName>
        <fullName evidence="1">Uncharacterized protein</fullName>
    </submittedName>
</protein>
<dbReference type="GO" id="GO:0000776">
    <property type="term" value="C:kinetochore"/>
    <property type="evidence" value="ECO:0007669"/>
    <property type="project" value="InterPro"/>
</dbReference>
<dbReference type="Proteomes" id="UP000253472">
    <property type="component" value="Unassembled WGS sequence"/>
</dbReference>
<proteinExistence type="predicted"/>
<evidence type="ECO:0000313" key="1">
    <source>
        <dbReference type="EMBL" id="RCK56320.1"/>
    </source>
</evidence>
<reference evidence="1 2" key="1">
    <citation type="submission" date="2018-06" db="EMBL/GenBank/DDBJ databases">
        <title>Whole genome sequencing of Candida tropicalis (genome annotated by CSBL at Korea University).</title>
        <authorList>
            <person name="Ahn J."/>
        </authorList>
    </citation>
    <scope>NUCLEOTIDE SEQUENCE [LARGE SCALE GENOMIC DNA]</scope>
    <source>
        <strain evidence="1 2">ATCC 20962</strain>
    </source>
</reference>
<gene>
    <name evidence="1" type="ORF">Cantr_05739</name>
</gene>
<name>A0A367XSV5_9ASCO</name>
<dbReference type="InterPro" id="IPR018565">
    <property type="entry name" value="Nkp2/Cnl2"/>
</dbReference>
<evidence type="ECO:0000313" key="2">
    <source>
        <dbReference type="Proteomes" id="UP000253472"/>
    </source>
</evidence>
<accession>A0A367XSV5</accession>
<dbReference type="Pfam" id="PF09447">
    <property type="entry name" value="Cnl2_NKP2"/>
    <property type="match status" value="1"/>
</dbReference>
<sequence length="131" mass="14701">MPANTKSTSILFDYLINRLELEEQITFDDFSEELPANVSPEVVGALYRELIRQHQHRQSTIDIPIKGLLQEASKNPEAVKGPKLEKLVGELELLQTRLAYPSIPRASDNAEIVEDALQKINKMSGALEMSL</sequence>
<organism evidence="1 2">
    <name type="scientific">Candida viswanathii</name>
    <dbReference type="NCBI Taxonomy" id="5486"/>
    <lineage>
        <taxon>Eukaryota</taxon>
        <taxon>Fungi</taxon>
        <taxon>Dikarya</taxon>
        <taxon>Ascomycota</taxon>
        <taxon>Saccharomycotina</taxon>
        <taxon>Pichiomycetes</taxon>
        <taxon>Debaryomycetaceae</taxon>
        <taxon>Candida/Lodderomyces clade</taxon>
        <taxon>Candida</taxon>
    </lineage>
</organism>